<evidence type="ECO:0000313" key="2">
    <source>
        <dbReference type="EMBL" id="CAE7033502.1"/>
    </source>
</evidence>
<evidence type="ECO:0000256" key="1">
    <source>
        <dbReference type="SAM" id="MobiDB-lite"/>
    </source>
</evidence>
<dbReference type="AlphaFoldDB" id="A0A812IF95"/>
<comment type="caution">
    <text evidence="2">The sequence shown here is derived from an EMBL/GenBank/DDBJ whole genome shotgun (WGS) entry which is preliminary data.</text>
</comment>
<evidence type="ECO:0000313" key="3">
    <source>
        <dbReference type="Proteomes" id="UP000604046"/>
    </source>
</evidence>
<name>A0A812IF95_9DINO</name>
<protein>
    <submittedName>
        <fullName evidence="2">Uncharacterized protein</fullName>
    </submittedName>
</protein>
<proteinExistence type="predicted"/>
<organism evidence="2 3">
    <name type="scientific">Symbiodinium natans</name>
    <dbReference type="NCBI Taxonomy" id="878477"/>
    <lineage>
        <taxon>Eukaryota</taxon>
        <taxon>Sar</taxon>
        <taxon>Alveolata</taxon>
        <taxon>Dinophyceae</taxon>
        <taxon>Suessiales</taxon>
        <taxon>Symbiodiniaceae</taxon>
        <taxon>Symbiodinium</taxon>
    </lineage>
</organism>
<feature type="region of interest" description="Disordered" evidence="1">
    <location>
        <begin position="1"/>
        <end position="39"/>
    </location>
</feature>
<keyword evidence="3" id="KW-1185">Reference proteome</keyword>
<sequence>MAKPIVISFKRRLGEGSEPEPVEPSDGSEGSQGEQKAKAARTRLARGLWERVERLKDQLENWLEVETAHLALAAEAAVETGSQARDEARMGVMGVWLQRHLRCGRGWRPTRRLYPSSRVS</sequence>
<dbReference type="Proteomes" id="UP000604046">
    <property type="component" value="Unassembled WGS sequence"/>
</dbReference>
<accession>A0A812IF95</accession>
<reference evidence="2" key="1">
    <citation type="submission" date="2021-02" db="EMBL/GenBank/DDBJ databases">
        <authorList>
            <person name="Dougan E. K."/>
            <person name="Rhodes N."/>
            <person name="Thang M."/>
            <person name="Chan C."/>
        </authorList>
    </citation>
    <scope>NUCLEOTIDE SEQUENCE</scope>
</reference>
<dbReference type="EMBL" id="CAJNDS010000246">
    <property type="protein sequence ID" value="CAE7033502.1"/>
    <property type="molecule type" value="Genomic_DNA"/>
</dbReference>
<gene>
    <name evidence="2" type="ORF">SNAT2548_LOCUS4009</name>
</gene>